<dbReference type="UniPathway" id="UPA00916">
    <property type="reaction ID" value="UER00889"/>
</dbReference>
<keyword evidence="4 12" id="KW-0808">Transferase</keyword>
<evidence type="ECO:0000256" key="12">
    <source>
        <dbReference type="HAMAP-Rule" id="MF_01987"/>
    </source>
</evidence>
<evidence type="ECO:0000256" key="1">
    <source>
        <dbReference type="ARBA" id="ARBA00005380"/>
    </source>
</evidence>
<feature type="binding site" evidence="12">
    <location>
        <begin position="42"/>
        <end position="46"/>
    </location>
    <ligand>
        <name>substrate</name>
    </ligand>
</feature>
<feature type="binding site" evidence="12">
    <location>
        <begin position="223"/>
        <end position="228"/>
    </location>
    <ligand>
        <name>ATP</name>
        <dbReference type="ChEBI" id="CHEBI:30616"/>
    </ligand>
</feature>
<feature type="binding site" evidence="12">
    <location>
        <position position="255"/>
    </location>
    <ligand>
        <name>substrate</name>
    </ligand>
</feature>
<dbReference type="AlphaFoldDB" id="A0A0H2VJJ5"/>
<dbReference type="RefSeq" id="WP_002467716.1">
    <property type="nucleotide sequence ID" value="NC_004461.1"/>
</dbReference>
<dbReference type="PROSITE" id="PS00584">
    <property type="entry name" value="PFKB_KINASES_2"/>
    <property type="match status" value="1"/>
</dbReference>
<feature type="domain" description="Carbohydrate kinase PfkB" evidence="13">
    <location>
        <begin position="4"/>
        <end position="299"/>
    </location>
</feature>
<gene>
    <name evidence="12" type="primary">rbsK</name>
    <name evidence="14" type="ordered locus">SE_2086</name>
</gene>
<comment type="caution">
    <text evidence="12">Lacks conserved residue(s) required for the propagation of feature annotation.</text>
</comment>
<evidence type="ECO:0000313" key="14">
    <source>
        <dbReference type="EMBL" id="AAO05728.1"/>
    </source>
</evidence>
<feature type="binding site" evidence="12">
    <location>
        <position position="280"/>
    </location>
    <ligand>
        <name>ATP</name>
        <dbReference type="ChEBI" id="CHEBI:30616"/>
    </ligand>
</feature>
<protein>
    <recommendedName>
        <fullName evidence="3 12">Ribokinase</fullName>
        <shortName evidence="12">RK</shortName>
        <ecNumber evidence="2 12">2.7.1.15</ecNumber>
    </recommendedName>
</protein>
<feature type="binding site" evidence="12">
    <location>
        <position position="289"/>
    </location>
    <ligand>
        <name>K(+)</name>
        <dbReference type="ChEBI" id="CHEBI:29103"/>
    </ligand>
</feature>
<evidence type="ECO:0000256" key="6">
    <source>
        <dbReference type="ARBA" id="ARBA00022741"/>
    </source>
</evidence>
<organism evidence="14 15">
    <name type="scientific">Staphylococcus epidermidis (strain ATCC 12228 / FDA PCI 1200)</name>
    <dbReference type="NCBI Taxonomy" id="176280"/>
    <lineage>
        <taxon>Bacteria</taxon>
        <taxon>Bacillati</taxon>
        <taxon>Bacillota</taxon>
        <taxon>Bacilli</taxon>
        <taxon>Bacillales</taxon>
        <taxon>Staphylococcaceae</taxon>
        <taxon>Staphylococcus</taxon>
    </lineage>
</organism>
<comment type="catalytic activity">
    <reaction evidence="12">
        <text>D-ribose + ATP = D-ribose 5-phosphate + ADP + H(+)</text>
        <dbReference type="Rhea" id="RHEA:13697"/>
        <dbReference type="ChEBI" id="CHEBI:15378"/>
        <dbReference type="ChEBI" id="CHEBI:30616"/>
        <dbReference type="ChEBI" id="CHEBI:47013"/>
        <dbReference type="ChEBI" id="CHEBI:78346"/>
        <dbReference type="ChEBI" id="CHEBI:456216"/>
        <dbReference type="EC" id="2.7.1.15"/>
    </reaction>
</comment>
<dbReference type="Pfam" id="PF00294">
    <property type="entry name" value="PfkB"/>
    <property type="match status" value="1"/>
</dbReference>
<evidence type="ECO:0000259" key="13">
    <source>
        <dbReference type="Pfam" id="PF00294"/>
    </source>
</evidence>
<accession>A0A0H2VJJ5</accession>
<evidence type="ECO:0000256" key="4">
    <source>
        <dbReference type="ARBA" id="ARBA00022679"/>
    </source>
</evidence>
<dbReference type="PANTHER" id="PTHR10584">
    <property type="entry name" value="SUGAR KINASE"/>
    <property type="match status" value="1"/>
</dbReference>
<keyword evidence="12" id="KW-0963">Cytoplasm</keyword>
<dbReference type="Proteomes" id="UP000001411">
    <property type="component" value="Chromosome"/>
</dbReference>
<evidence type="ECO:0000256" key="7">
    <source>
        <dbReference type="ARBA" id="ARBA00022777"/>
    </source>
</evidence>
<dbReference type="SUPFAM" id="SSF53613">
    <property type="entry name" value="Ribokinase-like"/>
    <property type="match status" value="1"/>
</dbReference>
<dbReference type="GeneID" id="50017831"/>
<feature type="binding site" evidence="12">
    <location>
        <position position="249"/>
    </location>
    <ligand>
        <name>K(+)</name>
        <dbReference type="ChEBI" id="CHEBI:29103"/>
    </ligand>
</feature>
<dbReference type="HOGENOM" id="CLU_027634_2_0_9"/>
<comment type="pathway">
    <text evidence="12">Carbohydrate metabolism; D-ribose degradation; D-ribose 5-phosphate from beta-D-ribopyranose: step 2/2.</text>
</comment>
<dbReference type="GO" id="GO:0046872">
    <property type="term" value="F:metal ion binding"/>
    <property type="evidence" value="ECO:0007669"/>
    <property type="project" value="UniProtKB-KW"/>
</dbReference>
<dbReference type="GO" id="GO:0005524">
    <property type="term" value="F:ATP binding"/>
    <property type="evidence" value="ECO:0007669"/>
    <property type="project" value="UniProtKB-UniRule"/>
</dbReference>
<dbReference type="CDD" id="cd01174">
    <property type="entry name" value="ribokinase"/>
    <property type="match status" value="1"/>
</dbReference>
<feature type="binding site" evidence="12">
    <location>
        <position position="291"/>
    </location>
    <ligand>
        <name>K(+)</name>
        <dbReference type="ChEBI" id="CHEBI:29103"/>
    </ligand>
</feature>
<proteinExistence type="inferred from homology"/>
<dbReference type="Gene3D" id="3.40.1190.20">
    <property type="match status" value="1"/>
</dbReference>
<keyword evidence="11 12" id="KW-0119">Carbohydrate metabolism</keyword>
<comment type="cofactor">
    <cofactor evidence="12">
        <name>Mg(2+)</name>
        <dbReference type="ChEBI" id="CHEBI:18420"/>
    </cofactor>
    <text evidence="12">Requires a divalent cation, most likely magnesium in vivo, as an electrophilic catalyst to aid phosphoryl group transfer. It is the chelate of the metal and the nucleotide that is the actual substrate.</text>
</comment>
<dbReference type="OrthoDB" id="9775849at2"/>
<feature type="binding site" evidence="12">
    <location>
        <position position="187"/>
    </location>
    <ligand>
        <name>ATP</name>
        <dbReference type="ChEBI" id="CHEBI:30616"/>
    </ligand>
</feature>
<feature type="binding site" evidence="12">
    <location>
        <position position="286"/>
    </location>
    <ligand>
        <name>K(+)</name>
        <dbReference type="ChEBI" id="CHEBI:29103"/>
    </ligand>
</feature>
<evidence type="ECO:0000256" key="9">
    <source>
        <dbReference type="ARBA" id="ARBA00022842"/>
    </source>
</evidence>
<dbReference type="eggNOG" id="COG0524">
    <property type="taxonomic scope" value="Bacteria"/>
</dbReference>
<feature type="binding site" evidence="12">
    <location>
        <begin position="13"/>
        <end position="15"/>
    </location>
    <ligand>
        <name>substrate</name>
    </ligand>
</feature>
<comment type="function">
    <text evidence="12">Catalyzes the phosphorylation of ribose at O-5 in a reaction requiring ATP and magnesium. The resulting D-ribose-5-phosphate can then be used either for sythesis of nucleotides, histidine, and tryptophan, or as a component of the pentose phosphate pathway.</text>
</comment>
<dbReference type="KEGG" id="sep:SE_2086"/>
<keyword evidence="7 12" id="KW-0418">Kinase</keyword>
<dbReference type="NCBIfam" id="TIGR02152">
    <property type="entry name" value="D_ribokin_bact"/>
    <property type="match status" value="1"/>
</dbReference>
<sequence length="307" mass="33081">MNKNKVIVIGSTNVDKFLNVKRFPKPGETLHINQAQKEFGGGKGANQAIAASRLAADTTFISKVGKDGNANFILEDFKKAGIHTQYILTSESEETGQAFITVDEAGQNTILVYGGANMTLSATDVEMSADAFIGADFVVAQLEVPFEAIEQAFKIARKQNITTVLNPAPAIELPKSLLELTDIIIPNETEAELLTGISINNESDMKETATYFLDLGISAVLITLGEQGTYCAYQEQYKMIPACNVKAIDTTAAGDTFIGAFLSELNKDLSNIESAIRLANQASSLTVQRKGAQASIPTRKEVEAEYN</sequence>
<feature type="binding site" evidence="12">
    <location>
        <position position="251"/>
    </location>
    <ligand>
        <name>K(+)</name>
        <dbReference type="ChEBI" id="CHEBI:29103"/>
    </ligand>
</feature>
<dbReference type="GO" id="GO:0019303">
    <property type="term" value="P:D-ribose catabolic process"/>
    <property type="evidence" value="ECO:0007669"/>
    <property type="project" value="UniProtKB-UniRule"/>
</dbReference>
<evidence type="ECO:0000256" key="11">
    <source>
        <dbReference type="ARBA" id="ARBA00023277"/>
    </source>
</evidence>
<dbReference type="EMBL" id="AE015929">
    <property type="protein sequence ID" value="AAO05728.1"/>
    <property type="molecule type" value="Genomic_DNA"/>
</dbReference>
<evidence type="ECO:0000256" key="3">
    <source>
        <dbReference type="ARBA" id="ARBA00016943"/>
    </source>
</evidence>
<dbReference type="PATRIC" id="fig|176280.10.peg.2038"/>
<comment type="activity regulation">
    <text evidence="12">Activated by a monovalent cation that binds near, but not in, the active site. The most likely occupant of the site in vivo is potassium. Ion binding induces a conformational change that may alter substrate affinity.</text>
</comment>
<comment type="similarity">
    <text evidence="12">Belongs to the carbohydrate kinase PfkB family. Ribokinase subfamily.</text>
</comment>
<keyword evidence="5 12" id="KW-0479">Metal-binding</keyword>
<comment type="similarity">
    <text evidence="1">Belongs to the carbohydrate kinase pfkB family.</text>
</comment>
<dbReference type="InterPro" id="IPR002173">
    <property type="entry name" value="Carboh/pur_kinase_PfkB_CS"/>
</dbReference>
<name>A0A0H2VJJ5_STAES</name>
<reference evidence="14 15" key="1">
    <citation type="journal article" date="2003" name="Mol. Microbiol.">
        <title>Genome-based analysis of virulence genes in a non-biofilm-forming Staphylococcus epidermidis strain (ATCC 12228).</title>
        <authorList>
            <person name="Zhang Y.Q."/>
            <person name="Ren S.X."/>
            <person name="Li H.L."/>
            <person name="Wang Y.X."/>
            <person name="Fu G."/>
            <person name="Yang J."/>
            <person name="Qin Z.Q."/>
            <person name="Miao Y.G."/>
            <person name="Wang W.Y."/>
            <person name="Chen R.S."/>
            <person name="Shen Y."/>
            <person name="Chen Z."/>
            <person name="Yuan Z.H."/>
            <person name="Zhao G.P."/>
            <person name="Qu D."/>
            <person name="Danchin A."/>
            <person name="Wen Y.M."/>
        </authorList>
    </citation>
    <scope>NUCLEOTIDE SEQUENCE [LARGE SCALE GENOMIC DNA]</scope>
    <source>
        <strain evidence="15">ATCC 12228 / FDA PCI 1200</strain>
    </source>
</reference>
<dbReference type="InterPro" id="IPR011611">
    <property type="entry name" value="PfkB_dom"/>
</dbReference>
<evidence type="ECO:0000313" key="15">
    <source>
        <dbReference type="Proteomes" id="UP000001411"/>
    </source>
</evidence>
<feature type="active site" description="Proton acceptor" evidence="12">
    <location>
        <position position="255"/>
    </location>
</feature>
<dbReference type="PRINTS" id="PR00990">
    <property type="entry name" value="RIBOKINASE"/>
</dbReference>
<evidence type="ECO:0000256" key="5">
    <source>
        <dbReference type="ARBA" id="ARBA00022723"/>
    </source>
</evidence>
<feature type="binding site" evidence="12">
    <location>
        <begin position="254"/>
        <end position="255"/>
    </location>
    <ligand>
        <name>ATP</name>
        <dbReference type="ChEBI" id="CHEBI:30616"/>
    </ligand>
</feature>
<keyword evidence="6 12" id="KW-0547">Nucleotide-binding</keyword>
<dbReference type="GO" id="GO:0004747">
    <property type="term" value="F:ribokinase activity"/>
    <property type="evidence" value="ECO:0007669"/>
    <property type="project" value="UniProtKB-UniRule"/>
</dbReference>
<dbReference type="PANTHER" id="PTHR10584:SF166">
    <property type="entry name" value="RIBOKINASE"/>
    <property type="match status" value="1"/>
</dbReference>
<dbReference type="GO" id="GO:0005829">
    <property type="term" value="C:cytosol"/>
    <property type="evidence" value="ECO:0007669"/>
    <property type="project" value="TreeGrafter"/>
</dbReference>
<feature type="binding site" evidence="12">
    <location>
        <position position="143"/>
    </location>
    <ligand>
        <name>substrate</name>
    </ligand>
</feature>
<evidence type="ECO:0000256" key="8">
    <source>
        <dbReference type="ARBA" id="ARBA00022840"/>
    </source>
</evidence>
<dbReference type="InterPro" id="IPR029056">
    <property type="entry name" value="Ribokinase-like"/>
</dbReference>
<evidence type="ECO:0000256" key="10">
    <source>
        <dbReference type="ARBA" id="ARBA00022958"/>
    </source>
</evidence>
<dbReference type="InterPro" id="IPR002139">
    <property type="entry name" value="Ribo/fructo_kinase"/>
</dbReference>
<comment type="subcellular location">
    <subcellularLocation>
        <location evidence="12">Cytoplasm</location>
    </subcellularLocation>
</comment>
<keyword evidence="9 12" id="KW-0460">Magnesium</keyword>
<keyword evidence="10 12" id="KW-0630">Potassium</keyword>
<feature type="binding site" evidence="12">
    <location>
        <position position="295"/>
    </location>
    <ligand>
        <name>K(+)</name>
        <dbReference type="ChEBI" id="CHEBI:29103"/>
    </ligand>
</feature>
<keyword evidence="8 12" id="KW-0067">ATP-binding</keyword>
<dbReference type="InterPro" id="IPR011877">
    <property type="entry name" value="Ribokinase"/>
</dbReference>
<comment type="subunit">
    <text evidence="12">Homodimer.</text>
</comment>
<dbReference type="EC" id="2.7.1.15" evidence="2 12"/>
<dbReference type="HAMAP" id="MF_01987">
    <property type="entry name" value="Ribokinase"/>
    <property type="match status" value="1"/>
</dbReference>
<evidence type="ECO:0000256" key="2">
    <source>
        <dbReference type="ARBA" id="ARBA00012035"/>
    </source>
</evidence>